<dbReference type="Pfam" id="PF00720">
    <property type="entry name" value="SSI"/>
    <property type="match status" value="1"/>
</dbReference>
<organism evidence="10 13">
    <name type="scientific">Arthrobacter bambusae</name>
    <dbReference type="NCBI Taxonomy" id="1338426"/>
    <lineage>
        <taxon>Bacteria</taxon>
        <taxon>Bacillati</taxon>
        <taxon>Actinomycetota</taxon>
        <taxon>Actinomycetes</taxon>
        <taxon>Micrococcales</taxon>
        <taxon>Micrococcaceae</taxon>
        <taxon>Arthrobacter</taxon>
    </lineage>
</organism>
<feature type="compositionally biased region" description="Low complexity" evidence="7">
    <location>
        <begin position="30"/>
        <end position="49"/>
    </location>
</feature>
<feature type="compositionally biased region" description="Polar residues" evidence="7">
    <location>
        <begin position="56"/>
        <end position="70"/>
    </location>
</feature>
<evidence type="ECO:0000256" key="3">
    <source>
        <dbReference type="ARBA" id="ARBA00022525"/>
    </source>
</evidence>
<gene>
    <name evidence="10" type="ORF">J2S90_004455</name>
    <name evidence="11" type="ORF">J2S93_004330</name>
</gene>
<dbReference type="AlphaFoldDB" id="A0AAW8DM98"/>
<dbReference type="Proteomes" id="UP001230951">
    <property type="component" value="Unassembled WGS sequence"/>
</dbReference>
<comment type="similarity">
    <text evidence="2">Belongs to the protease inhibitor I16 (SSI) family.</text>
</comment>
<evidence type="ECO:0000313" key="11">
    <source>
        <dbReference type="EMBL" id="MDQ0182873.1"/>
    </source>
</evidence>
<proteinExistence type="inferred from homology"/>
<dbReference type="GO" id="GO:0005576">
    <property type="term" value="C:extracellular region"/>
    <property type="evidence" value="ECO:0007669"/>
    <property type="project" value="UniProtKB-SubCell"/>
</dbReference>
<evidence type="ECO:0000259" key="9">
    <source>
        <dbReference type="Pfam" id="PF00720"/>
    </source>
</evidence>
<evidence type="ECO:0000256" key="5">
    <source>
        <dbReference type="ARBA" id="ARBA00022900"/>
    </source>
</evidence>
<dbReference type="RefSeq" id="WP_306964154.1">
    <property type="nucleotide sequence ID" value="NZ_JAUSRG010000021.1"/>
</dbReference>
<dbReference type="Gene3D" id="3.30.350.10">
    <property type="entry name" value="Subtilisin inhibitor-like"/>
    <property type="match status" value="1"/>
</dbReference>
<dbReference type="EMBL" id="JAUSRG010000021">
    <property type="protein sequence ID" value="MDP9907463.1"/>
    <property type="molecule type" value="Genomic_DNA"/>
</dbReference>
<evidence type="ECO:0000256" key="6">
    <source>
        <dbReference type="ARBA" id="ARBA00023157"/>
    </source>
</evidence>
<accession>A0AAW8DM98</accession>
<dbReference type="GO" id="GO:0004867">
    <property type="term" value="F:serine-type endopeptidase inhibitor activity"/>
    <property type="evidence" value="ECO:0007669"/>
    <property type="project" value="UniProtKB-KW"/>
</dbReference>
<feature type="signal peptide" evidence="8">
    <location>
        <begin position="1"/>
        <end position="19"/>
    </location>
</feature>
<dbReference type="InterPro" id="IPR023549">
    <property type="entry name" value="Subtilisin_inhibitor"/>
</dbReference>
<sequence>MRLRIVRSVLAVVAVAGLAACTPGPGGGSPSSSAPGSSTSSSPSSSPTGLLPDETASPSGKPTPSISPTAPGSPGSAEAELSIIVKLSASAAPESYTLVCTGGVPSAESHHPTAAAACAALKKNPALLTRTPRSSDQVCDQRYGGPQTAIVTGAVDGVGVESSYKLTDGCEIAAWAAVADILGSSGAGA</sequence>
<evidence type="ECO:0000256" key="1">
    <source>
        <dbReference type="ARBA" id="ARBA00004613"/>
    </source>
</evidence>
<comment type="caution">
    <text evidence="10">The sequence shown here is derived from an EMBL/GenBank/DDBJ whole genome shotgun (WGS) entry which is preliminary data.</text>
</comment>
<name>A0AAW8DM98_9MICC</name>
<keyword evidence="5" id="KW-0722">Serine protease inhibitor</keyword>
<evidence type="ECO:0000256" key="2">
    <source>
        <dbReference type="ARBA" id="ARBA00010472"/>
    </source>
</evidence>
<comment type="subcellular location">
    <subcellularLocation>
        <location evidence="1">Secreted</location>
    </subcellularLocation>
</comment>
<protein>
    <recommendedName>
        <fullName evidence="9">Subtilisin inhibitor domain-containing protein</fullName>
    </recommendedName>
</protein>
<dbReference type="SUPFAM" id="SSF55399">
    <property type="entry name" value="Subtilisin inhibitor"/>
    <property type="match status" value="1"/>
</dbReference>
<evidence type="ECO:0000256" key="4">
    <source>
        <dbReference type="ARBA" id="ARBA00022690"/>
    </source>
</evidence>
<feature type="domain" description="Subtilisin inhibitor" evidence="9">
    <location>
        <begin position="89"/>
        <end position="161"/>
    </location>
</feature>
<keyword evidence="3" id="KW-0964">Secreted</keyword>
<dbReference type="PROSITE" id="PS51257">
    <property type="entry name" value="PROKAR_LIPOPROTEIN"/>
    <property type="match status" value="1"/>
</dbReference>
<evidence type="ECO:0000313" key="10">
    <source>
        <dbReference type="EMBL" id="MDP9907463.1"/>
    </source>
</evidence>
<feature type="region of interest" description="Disordered" evidence="7">
    <location>
        <begin position="22"/>
        <end position="77"/>
    </location>
</feature>
<keyword evidence="6" id="KW-1015">Disulfide bond</keyword>
<keyword evidence="12" id="KW-1185">Reference proteome</keyword>
<dbReference type="InterPro" id="IPR036819">
    <property type="entry name" value="Subtilisin_inhibitor-like_sf"/>
</dbReference>
<evidence type="ECO:0000256" key="8">
    <source>
        <dbReference type="SAM" id="SignalP"/>
    </source>
</evidence>
<keyword evidence="8" id="KW-0732">Signal</keyword>
<reference evidence="10 12" key="1">
    <citation type="submission" date="2023-07" db="EMBL/GenBank/DDBJ databases">
        <title>Sorghum-associated microbial communities from plants grown in Nebraska, USA.</title>
        <authorList>
            <person name="Schachtman D."/>
        </authorList>
    </citation>
    <scope>NUCLEOTIDE SEQUENCE</scope>
    <source>
        <strain evidence="10">DS1006</strain>
        <strain evidence="11 12">DS1016</strain>
    </source>
</reference>
<dbReference type="EMBL" id="JAUSTF010000017">
    <property type="protein sequence ID" value="MDQ0182873.1"/>
    <property type="molecule type" value="Genomic_DNA"/>
</dbReference>
<keyword evidence="4" id="KW-0646">Protease inhibitor</keyword>
<evidence type="ECO:0000313" key="12">
    <source>
        <dbReference type="Proteomes" id="UP001230951"/>
    </source>
</evidence>
<evidence type="ECO:0000256" key="7">
    <source>
        <dbReference type="SAM" id="MobiDB-lite"/>
    </source>
</evidence>
<feature type="chain" id="PRO_5043846644" description="Subtilisin inhibitor domain-containing protein" evidence="8">
    <location>
        <begin position="20"/>
        <end position="189"/>
    </location>
</feature>
<dbReference type="Proteomes" id="UP001242995">
    <property type="component" value="Unassembled WGS sequence"/>
</dbReference>
<evidence type="ECO:0000313" key="13">
    <source>
        <dbReference type="Proteomes" id="UP001242995"/>
    </source>
</evidence>